<dbReference type="AlphaFoldDB" id="A0AB32UT69"/>
<feature type="region of interest" description="Disordered" evidence="15">
    <location>
        <begin position="62"/>
        <end position="82"/>
    </location>
</feature>
<dbReference type="InterPro" id="IPR001841">
    <property type="entry name" value="Znf_RING"/>
</dbReference>
<evidence type="ECO:0000256" key="8">
    <source>
        <dbReference type="ARBA" id="ARBA00022771"/>
    </source>
</evidence>
<protein>
    <recommendedName>
        <fullName evidence="4">RING-type E3 ubiquitin transferase</fullName>
        <ecNumber evidence="4">2.3.2.27</ecNumber>
    </recommendedName>
</protein>
<evidence type="ECO:0000256" key="15">
    <source>
        <dbReference type="SAM" id="MobiDB-lite"/>
    </source>
</evidence>
<evidence type="ECO:0000256" key="11">
    <source>
        <dbReference type="ARBA" id="ARBA00022989"/>
    </source>
</evidence>
<dbReference type="PROSITE" id="PS50089">
    <property type="entry name" value="ZF_RING_2"/>
    <property type="match status" value="1"/>
</dbReference>
<evidence type="ECO:0000313" key="18">
    <source>
        <dbReference type="Proteomes" id="UP000694886"/>
    </source>
</evidence>
<organism evidence="18 19">
    <name type="scientific">Theobroma cacao</name>
    <name type="common">Cacao</name>
    <name type="synonym">Cocoa</name>
    <dbReference type="NCBI Taxonomy" id="3641"/>
    <lineage>
        <taxon>Eukaryota</taxon>
        <taxon>Viridiplantae</taxon>
        <taxon>Streptophyta</taxon>
        <taxon>Embryophyta</taxon>
        <taxon>Tracheophyta</taxon>
        <taxon>Spermatophyta</taxon>
        <taxon>Magnoliopsida</taxon>
        <taxon>eudicotyledons</taxon>
        <taxon>Gunneridae</taxon>
        <taxon>Pentapetalae</taxon>
        <taxon>rosids</taxon>
        <taxon>malvids</taxon>
        <taxon>Malvales</taxon>
        <taxon>Malvaceae</taxon>
        <taxon>Byttnerioideae</taxon>
        <taxon>Theobroma</taxon>
    </lineage>
</organism>
<sequence>MPSTPFPAPSSPARPGLCSPWVIASIAIICIIFLVFRYYGELKRLCCAFTAATYSRNQGQRRLLDDGDFDPPPSQNQSNAMESTVIHSLPISQYKKENKEEPQPSNTDCAVCLGEFEEGDLLRHLPNCTHAFHISCIDTWFQSHSSCPLCRSSVSELPIRPECSVSISMFTMLETLSREDFSQDRAAHYQMLRSEVLRNSALRYEPTGGL</sequence>
<keyword evidence="7" id="KW-0479">Metal-binding</keyword>
<feature type="transmembrane region" description="Helical" evidence="16">
    <location>
        <begin position="20"/>
        <end position="39"/>
    </location>
</feature>
<dbReference type="FunFam" id="3.30.40.10:FF:000187">
    <property type="entry name" value="E3 ubiquitin-protein ligase ATL6"/>
    <property type="match status" value="1"/>
</dbReference>
<evidence type="ECO:0000256" key="3">
    <source>
        <dbReference type="ARBA" id="ARBA00004906"/>
    </source>
</evidence>
<evidence type="ECO:0000256" key="1">
    <source>
        <dbReference type="ARBA" id="ARBA00000900"/>
    </source>
</evidence>
<dbReference type="SMART" id="SM00184">
    <property type="entry name" value="RING"/>
    <property type="match status" value="1"/>
</dbReference>
<dbReference type="EC" id="2.3.2.27" evidence="4"/>
<dbReference type="Gramene" id="Tc09v2_t027610.1">
    <property type="protein sequence ID" value="Tc09v2_p027610.1"/>
    <property type="gene ID" value="Tc09v2_g027610"/>
</dbReference>
<keyword evidence="6 16" id="KW-0812">Transmembrane</keyword>
<dbReference type="GO" id="GO:0016567">
    <property type="term" value="P:protein ubiquitination"/>
    <property type="evidence" value="ECO:0007669"/>
    <property type="project" value="InterPro"/>
</dbReference>
<evidence type="ECO:0000256" key="5">
    <source>
        <dbReference type="ARBA" id="ARBA00022679"/>
    </source>
</evidence>
<dbReference type="GO" id="GO:0008270">
    <property type="term" value="F:zinc ion binding"/>
    <property type="evidence" value="ECO:0007669"/>
    <property type="project" value="UniProtKB-KW"/>
</dbReference>
<keyword evidence="5" id="KW-0808">Transferase</keyword>
<dbReference type="GO" id="GO:0061630">
    <property type="term" value="F:ubiquitin protein ligase activity"/>
    <property type="evidence" value="ECO:0007669"/>
    <property type="project" value="UniProtKB-EC"/>
</dbReference>
<evidence type="ECO:0000256" key="4">
    <source>
        <dbReference type="ARBA" id="ARBA00012483"/>
    </source>
</evidence>
<feature type="domain" description="RING-type" evidence="17">
    <location>
        <begin position="109"/>
        <end position="151"/>
    </location>
</feature>
<dbReference type="Gene3D" id="3.30.40.10">
    <property type="entry name" value="Zinc/RING finger domain, C3HC4 (zinc finger)"/>
    <property type="match status" value="1"/>
</dbReference>
<dbReference type="GeneID" id="18590759"/>
<proteinExistence type="inferred from homology"/>
<dbReference type="GO" id="GO:0016020">
    <property type="term" value="C:membrane"/>
    <property type="evidence" value="ECO:0007669"/>
    <property type="project" value="UniProtKB-SubCell"/>
</dbReference>
<keyword evidence="11 16" id="KW-1133">Transmembrane helix</keyword>
<evidence type="ECO:0000256" key="9">
    <source>
        <dbReference type="ARBA" id="ARBA00022786"/>
    </source>
</evidence>
<evidence type="ECO:0000256" key="10">
    <source>
        <dbReference type="ARBA" id="ARBA00022833"/>
    </source>
</evidence>
<dbReference type="SUPFAM" id="SSF57850">
    <property type="entry name" value="RING/U-box"/>
    <property type="match status" value="1"/>
</dbReference>
<reference evidence="18" key="1">
    <citation type="journal article" date="1997" name="Nucleic Acids Res.">
        <title>tRNAscan-SE: a program for improved detection of transfer RNA genes in genomic sequence.</title>
        <authorList>
            <person name="Lowe T.M."/>
            <person name="Eddy S.R."/>
        </authorList>
    </citation>
    <scope>NUCLEOTIDE SEQUENCE [LARGE SCALE GENOMIC DNA]</scope>
    <source>
        <strain evidence="18">r\B97-61/B2</strain>
    </source>
</reference>
<evidence type="ECO:0000256" key="6">
    <source>
        <dbReference type="ARBA" id="ARBA00022692"/>
    </source>
</evidence>
<keyword evidence="12 16" id="KW-0472">Membrane</keyword>
<evidence type="ECO:0000256" key="13">
    <source>
        <dbReference type="ARBA" id="ARBA00024209"/>
    </source>
</evidence>
<keyword evidence="10" id="KW-0862">Zinc</keyword>
<evidence type="ECO:0000256" key="2">
    <source>
        <dbReference type="ARBA" id="ARBA00004167"/>
    </source>
</evidence>
<evidence type="ECO:0000313" key="19">
    <source>
        <dbReference type="RefSeq" id="XP_007016534.2"/>
    </source>
</evidence>
<dbReference type="RefSeq" id="XP_007016534.2">
    <property type="nucleotide sequence ID" value="XM_007016472.2"/>
</dbReference>
<accession>A0AB32UT69</accession>
<name>A0AB32UT69_THECC</name>
<evidence type="ECO:0000256" key="16">
    <source>
        <dbReference type="SAM" id="Phobius"/>
    </source>
</evidence>
<comment type="catalytic activity">
    <reaction evidence="1">
        <text>S-ubiquitinyl-[E2 ubiquitin-conjugating enzyme]-L-cysteine + [acceptor protein]-L-lysine = [E2 ubiquitin-conjugating enzyme]-L-cysteine + N(6)-ubiquitinyl-[acceptor protein]-L-lysine.</text>
        <dbReference type="EC" id="2.3.2.27"/>
    </reaction>
</comment>
<evidence type="ECO:0000256" key="7">
    <source>
        <dbReference type="ARBA" id="ARBA00022723"/>
    </source>
</evidence>
<dbReference type="Proteomes" id="UP000694886">
    <property type="component" value="Chromosome 9"/>
</dbReference>
<evidence type="ECO:0000256" key="14">
    <source>
        <dbReference type="PROSITE-ProRule" id="PRU00175"/>
    </source>
</evidence>
<dbReference type="InterPro" id="IPR044600">
    <property type="entry name" value="ATL1/ATL16-like"/>
</dbReference>
<dbReference type="KEGG" id="tcc:18590759"/>
<evidence type="ECO:0000259" key="17">
    <source>
        <dbReference type="PROSITE" id="PS50089"/>
    </source>
</evidence>
<gene>
    <name evidence="19" type="primary">LOC18590759</name>
</gene>
<comment type="similarity">
    <text evidence="13">Belongs to the RING-type zinc finger family. ATL subfamily.</text>
</comment>
<dbReference type="PANTHER" id="PTHR46913:SF1">
    <property type="entry name" value="RING-H2 FINGER PROTEIN ATL16"/>
    <property type="match status" value="1"/>
</dbReference>
<dbReference type="InterPro" id="IPR013083">
    <property type="entry name" value="Znf_RING/FYVE/PHD"/>
</dbReference>
<keyword evidence="8 14" id="KW-0863">Zinc-finger</keyword>
<dbReference type="CDD" id="cd16461">
    <property type="entry name" value="RING-H2_EL5-like"/>
    <property type="match status" value="1"/>
</dbReference>
<keyword evidence="9" id="KW-0833">Ubl conjugation pathway</keyword>
<evidence type="ECO:0000256" key="12">
    <source>
        <dbReference type="ARBA" id="ARBA00023136"/>
    </source>
</evidence>
<dbReference type="PANTHER" id="PTHR46913">
    <property type="entry name" value="RING-H2 FINGER PROTEIN ATL16"/>
    <property type="match status" value="1"/>
</dbReference>
<comment type="subcellular location">
    <subcellularLocation>
        <location evidence="2">Membrane</location>
        <topology evidence="2">Single-pass membrane protein</topology>
    </subcellularLocation>
</comment>
<comment type="pathway">
    <text evidence="3">Protein modification; protein ubiquitination.</text>
</comment>
<reference evidence="19" key="2">
    <citation type="submission" date="2025-08" db="UniProtKB">
        <authorList>
            <consortium name="RefSeq"/>
        </authorList>
    </citation>
    <scope>IDENTIFICATION</scope>
</reference>
<dbReference type="Pfam" id="PF13639">
    <property type="entry name" value="zf-RING_2"/>
    <property type="match status" value="1"/>
</dbReference>